<sequence length="416" mass="43619">MTRSQNLAPEGDWVQEGWTHLSGLVDTDLPGWSRVGFSEQDVAGRDWVAQQMRQAGLTTRVDAVGNVIGMLEGTNPSAPAIVVGSHSDTVPGGGRFDGIVGVLGAIEVARTLRRAGIRPTHSLMVVDFANEEGNPQGVKLVGSRAAAGTLSATELAAADSEGTTLADLITGAGHQPDAVAGCRWKADDLAAYVELHIEQGPVMEEQGAEIGVVTRVCGISTFVLDIEGRRDHAGTTSMTKRSDPLCCAADGILAVQRIAAAGGDSVGTVGELTSASPLTNVIPETARLTGEFRSPELAGLKQLQAEFDAEAKVADSRHRTRSTVTWGHTDAPAIMDEQLSALAVRAASAAGHEAFRLYSGATHDSVEMSALAPSTMIFVPSRDGRSHCPEEWTDLADVERGIEVLTRTVLEADAAL</sequence>
<dbReference type="PIRSF" id="PIRSF001235">
    <property type="entry name" value="Amidase_carbamoylase"/>
    <property type="match status" value="1"/>
</dbReference>
<dbReference type="PANTHER" id="PTHR32494">
    <property type="entry name" value="ALLANTOATE DEIMINASE-RELATED"/>
    <property type="match status" value="1"/>
</dbReference>
<dbReference type="Gene3D" id="3.40.630.10">
    <property type="entry name" value="Zn peptidases"/>
    <property type="match status" value="1"/>
</dbReference>
<accession>A0ABY4YR00</accession>
<dbReference type="SUPFAM" id="SSF53187">
    <property type="entry name" value="Zn-dependent exopeptidases"/>
    <property type="match status" value="1"/>
</dbReference>
<proteinExistence type="inferred from homology"/>
<keyword evidence="2" id="KW-0378">Hydrolase</keyword>
<dbReference type="CDD" id="cd03884">
    <property type="entry name" value="M20_bAS"/>
    <property type="match status" value="1"/>
</dbReference>
<organism evidence="3 4">
    <name type="scientific">Ornithinimicrobium faecis</name>
    <dbReference type="NCBI Taxonomy" id="2934158"/>
    <lineage>
        <taxon>Bacteria</taxon>
        <taxon>Bacillati</taxon>
        <taxon>Actinomycetota</taxon>
        <taxon>Actinomycetes</taxon>
        <taxon>Micrococcales</taxon>
        <taxon>Ornithinimicrobiaceae</taxon>
        <taxon>Ornithinimicrobium</taxon>
    </lineage>
</organism>
<evidence type="ECO:0000313" key="4">
    <source>
        <dbReference type="Proteomes" id="UP001056455"/>
    </source>
</evidence>
<dbReference type="InterPro" id="IPR002933">
    <property type="entry name" value="Peptidase_M20"/>
</dbReference>
<comment type="similarity">
    <text evidence="1">Belongs to the peptidase M20 family.</text>
</comment>
<dbReference type="SUPFAM" id="SSF55031">
    <property type="entry name" value="Bacterial exopeptidase dimerisation domain"/>
    <property type="match status" value="1"/>
</dbReference>
<evidence type="ECO:0000256" key="1">
    <source>
        <dbReference type="ARBA" id="ARBA00006153"/>
    </source>
</evidence>
<gene>
    <name evidence="3" type="ORF">NF556_16175</name>
</gene>
<dbReference type="RefSeq" id="WP_252592054.1">
    <property type="nucleotide sequence ID" value="NZ_CP099489.1"/>
</dbReference>
<evidence type="ECO:0000256" key="2">
    <source>
        <dbReference type="ARBA" id="ARBA00022801"/>
    </source>
</evidence>
<dbReference type="PANTHER" id="PTHR32494:SF5">
    <property type="entry name" value="ALLANTOATE AMIDOHYDROLASE"/>
    <property type="match status" value="1"/>
</dbReference>
<protein>
    <submittedName>
        <fullName evidence="3">M20 family metallo-hydrolase</fullName>
    </submittedName>
</protein>
<dbReference type="NCBIfam" id="TIGR01879">
    <property type="entry name" value="hydantase"/>
    <property type="match status" value="1"/>
</dbReference>
<dbReference type="InterPro" id="IPR010158">
    <property type="entry name" value="Amidase_Cbmase"/>
</dbReference>
<dbReference type="EMBL" id="CP099489">
    <property type="protein sequence ID" value="USQ79139.1"/>
    <property type="molecule type" value="Genomic_DNA"/>
</dbReference>
<dbReference type="InterPro" id="IPR036264">
    <property type="entry name" value="Bact_exopeptidase_dim_dom"/>
</dbReference>
<dbReference type="Proteomes" id="UP001056455">
    <property type="component" value="Chromosome"/>
</dbReference>
<evidence type="ECO:0000313" key="3">
    <source>
        <dbReference type="EMBL" id="USQ79139.1"/>
    </source>
</evidence>
<name>A0ABY4YR00_9MICO</name>
<dbReference type="Gene3D" id="3.30.70.360">
    <property type="match status" value="1"/>
</dbReference>
<reference evidence="3" key="1">
    <citation type="submission" date="2022-06" db="EMBL/GenBank/DDBJ databases">
        <title>Ornithinimicrobium HY1793.</title>
        <authorList>
            <person name="Huang Y."/>
        </authorList>
    </citation>
    <scope>NUCLEOTIDE SEQUENCE</scope>
    <source>
        <strain evidence="3">HY1793</strain>
    </source>
</reference>
<keyword evidence="4" id="KW-1185">Reference proteome</keyword>
<dbReference type="Pfam" id="PF01546">
    <property type="entry name" value="Peptidase_M20"/>
    <property type="match status" value="1"/>
</dbReference>